<proteinExistence type="predicted"/>
<reference evidence="2" key="2">
    <citation type="submission" date="2025-08" db="UniProtKB">
        <authorList>
            <consortium name="Ensembl"/>
        </authorList>
    </citation>
    <scope>IDENTIFICATION</scope>
</reference>
<reference evidence="2" key="3">
    <citation type="submission" date="2025-09" db="UniProtKB">
        <authorList>
            <consortium name="Ensembl"/>
        </authorList>
    </citation>
    <scope>IDENTIFICATION</scope>
</reference>
<accession>A0A8C7PSC1</accession>
<feature type="signal peptide" evidence="1">
    <location>
        <begin position="1"/>
        <end position="20"/>
    </location>
</feature>
<dbReference type="AlphaFoldDB" id="A0A8C7PSC1"/>
<feature type="chain" id="PRO_5035453745" evidence="1">
    <location>
        <begin position="21"/>
        <end position="84"/>
    </location>
</feature>
<keyword evidence="1" id="KW-0732">Signal</keyword>
<protein>
    <submittedName>
        <fullName evidence="2">Uncharacterized protein</fullName>
    </submittedName>
</protein>
<name>A0A8C7PSC1_ONCMY</name>
<keyword evidence="3" id="KW-1185">Reference proteome</keyword>
<reference evidence="2" key="1">
    <citation type="submission" date="2020-07" db="EMBL/GenBank/DDBJ databases">
        <title>A long reads based de novo assembly of the rainbow trout Arlee double haploid line genome.</title>
        <authorList>
            <person name="Gao G."/>
            <person name="Palti Y."/>
        </authorList>
    </citation>
    <scope>NUCLEOTIDE SEQUENCE [LARGE SCALE GENOMIC DNA]</scope>
</reference>
<sequence length="84" mass="9380">MSGKWTFFVVLLWLSSHLHQFDYVEMDFGLLPLDCSLGTSRRGATCREPTTPSLTSAGNLTKTWIPVLSYPLGELFNSLISLTL</sequence>
<evidence type="ECO:0000313" key="3">
    <source>
        <dbReference type="Proteomes" id="UP000694395"/>
    </source>
</evidence>
<dbReference type="Proteomes" id="UP000694395">
    <property type="component" value="Chromosome 10"/>
</dbReference>
<organism evidence="2 3">
    <name type="scientific">Oncorhynchus mykiss</name>
    <name type="common">Rainbow trout</name>
    <name type="synonym">Salmo gairdneri</name>
    <dbReference type="NCBI Taxonomy" id="8022"/>
    <lineage>
        <taxon>Eukaryota</taxon>
        <taxon>Metazoa</taxon>
        <taxon>Chordata</taxon>
        <taxon>Craniata</taxon>
        <taxon>Vertebrata</taxon>
        <taxon>Euteleostomi</taxon>
        <taxon>Actinopterygii</taxon>
        <taxon>Neopterygii</taxon>
        <taxon>Teleostei</taxon>
        <taxon>Protacanthopterygii</taxon>
        <taxon>Salmoniformes</taxon>
        <taxon>Salmonidae</taxon>
        <taxon>Salmoninae</taxon>
        <taxon>Oncorhynchus</taxon>
    </lineage>
</organism>
<evidence type="ECO:0000256" key="1">
    <source>
        <dbReference type="SAM" id="SignalP"/>
    </source>
</evidence>
<evidence type="ECO:0000313" key="2">
    <source>
        <dbReference type="Ensembl" id="ENSOMYP00000026827.2"/>
    </source>
</evidence>
<dbReference type="Ensembl" id="ENSOMYT00000029326.2">
    <property type="protein sequence ID" value="ENSOMYP00000026827.2"/>
    <property type="gene ID" value="ENSOMYG00000012654.2"/>
</dbReference>